<feature type="binding site" evidence="2">
    <location>
        <begin position="109"/>
        <end position="110"/>
    </location>
    <ligand>
        <name>S-adenosyl-L-methionine</name>
        <dbReference type="ChEBI" id="CHEBI:59789"/>
    </ligand>
</feature>
<reference evidence="5 6" key="1">
    <citation type="submission" date="2019-07" db="EMBL/GenBank/DDBJ databases">
        <title>Salinicoccus cyprini sp. nov., isolated from gastro-intestinal tract of mirror carp, Cyprinus carpio var. specularis, collected from Gobind Sagar Reservoir, Himachal Pradesh, India.</title>
        <authorList>
            <person name="Talwar C."/>
            <person name="Singh A.K."/>
            <person name="Lal R."/>
            <person name="Negi R.K."/>
        </authorList>
    </citation>
    <scope>NUCLEOTIDE SEQUENCE [LARGE SCALE GENOMIC DNA]</scope>
    <source>
        <strain evidence="5 6">CT19</strain>
    </source>
</reference>
<keyword evidence="1" id="KW-0479">Metal-binding</keyword>
<keyword evidence="5" id="KW-0489">Methyltransferase</keyword>
<organism evidence="5 6">
    <name type="scientific">Salinicoccus cyprini</name>
    <dbReference type="NCBI Taxonomy" id="2493691"/>
    <lineage>
        <taxon>Bacteria</taxon>
        <taxon>Bacillati</taxon>
        <taxon>Bacillota</taxon>
        <taxon>Bacilli</taxon>
        <taxon>Bacillales</taxon>
        <taxon>Staphylococcaceae</taxon>
        <taxon>Salinicoccus</taxon>
    </lineage>
</organism>
<dbReference type="AlphaFoldDB" id="A0A558ATY3"/>
<dbReference type="Pfam" id="PF21302">
    <property type="entry name" value="Zn_ribbon_RlmA"/>
    <property type="match status" value="1"/>
</dbReference>
<dbReference type="Gene3D" id="3.40.50.150">
    <property type="entry name" value="Vaccinia Virus protein VP39"/>
    <property type="match status" value="1"/>
</dbReference>
<feature type="domain" description="23S rRNA (guanine(745)-N(1))-methyltransferase N-terminal" evidence="4">
    <location>
        <begin position="20"/>
        <end position="55"/>
    </location>
</feature>
<dbReference type="GO" id="GO:0008168">
    <property type="term" value="F:methyltransferase activity"/>
    <property type="evidence" value="ECO:0007669"/>
    <property type="project" value="UniProtKB-KW"/>
</dbReference>
<comment type="caution">
    <text evidence="5">The sequence shown here is derived from an EMBL/GenBank/DDBJ whole genome shotgun (WGS) entry which is preliminary data.</text>
</comment>
<keyword evidence="2" id="KW-0949">S-adenosyl-L-methionine</keyword>
<keyword evidence="5" id="KW-0808">Transferase</keyword>
<evidence type="ECO:0000259" key="3">
    <source>
        <dbReference type="Pfam" id="PF13649"/>
    </source>
</evidence>
<dbReference type="InterPro" id="IPR016718">
    <property type="entry name" value="rRNA_m1G-MeTrfase_A_prd"/>
</dbReference>
<dbReference type="Proteomes" id="UP000315103">
    <property type="component" value="Unassembled WGS sequence"/>
</dbReference>
<dbReference type="OrthoDB" id="5522265at2"/>
<evidence type="ECO:0000313" key="6">
    <source>
        <dbReference type="Proteomes" id="UP000315103"/>
    </source>
</evidence>
<dbReference type="GO" id="GO:0046872">
    <property type="term" value="F:metal ion binding"/>
    <property type="evidence" value="ECO:0007669"/>
    <property type="project" value="UniProtKB-KW"/>
</dbReference>
<dbReference type="InterPro" id="IPR048647">
    <property type="entry name" value="RlmA_N"/>
</dbReference>
<evidence type="ECO:0000259" key="4">
    <source>
        <dbReference type="Pfam" id="PF21302"/>
    </source>
</evidence>
<keyword evidence="1" id="KW-0862">Zinc</keyword>
<feature type="binding site" evidence="2">
    <location>
        <position position="81"/>
    </location>
    <ligand>
        <name>S-adenosyl-L-methionine</name>
        <dbReference type="ChEBI" id="CHEBI:59789"/>
    </ligand>
</feature>
<accession>A0A558ATY3</accession>
<feature type="binding site" evidence="1">
    <location>
        <position position="42"/>
    </location>
    <ligand>
        <name>Zn(2+)</name>
        <dbReference type="ChEBI" id="CHEBI:29105"/>
    </ligand>
</feature>
<dbReference type="InterPro" id="IPR041698">
    <property type="entry name" value="Methyltransf_25"/>
</dbReference>
<feature type="binding site" evidence="2">
    <location>
        <position position="197"/>
    </location>
    <ligand>
        <name>S-adenosyl-L-methionine</name>
        <dbReference type="ChEBI" id="CHEBI:59789"/>
    </ligand>
</feature>
<dbReference type="CDD" id="cd02440">
    <property type="entry name" value="AdoMet_MTases"/>
    <property type="match status" value="1"/>
</dbReference>
<evidence type="ECO:0000256" key="2">
    <source>
        <dbReference type="PIRSR" id="PIRSR018249-2"/>
    </source>
</evidence>
<feature type="binding site" evidence="1">
    <location>
        <position position="38"/>
    </location>
    <ligand>
        <name>Zn(2+)</name>
        <dbReference type="ChEBI" id="CHEBI:29105"/>
    </ligand>
</feature>
<name>A0A558ATY3_9STAP</name>
<proteinExistence type="predicted"/>
<feature type="binding site" evidence="1">
    <location>
        <position position="21"/>
    </location>
    <ligand>
        <name>Zn(2+)</name>
        <dbReference type="ChEBI" id="CHEBI:29105"/>
    </ligand>
</feature>
<dbReference type="SUPFAM" id="SSF53335">
    <property type="entry name" value="S-adenosyl-L-methionine-dependent methyltransferases"/>
    <property type="match status" value="1"/>
</dbReference>
<dbReference type="GO" id="GO:0032259">
    <property type="term" value="P:methylation"/>
    <property type="evidence" value="ECO:0007669"/>
    <property type="project" value="UniProtKB-KW"/>
</dbReference>
<sequence length="289" mass="32004">MMKKKEKSAAQVSEHAALIRCPICGGEMHVETLASLVCSNSHAFDFSKQGYVNMLNKPVTTQYDQTLFENRRDFILESGFYSRMHGVVVDIIHHLGTDDMTVLDAGSGEGSHMERILAGVEGKHLGFGIDIAKEGILMAAKNYPDSIWFVGDLANLPLKDSSCDVILNILSPANYSEFSRVIKPDGVVIKVVPQSGYLGELREALYRDTDKAEYDNAGTVSLFEENFEVLERVQVKEKVMLDRAALANLIHMSPLAWNHEAGELDDFISEERPVTIDLEILVGRSAISV</sequence>
<dbReference type="InterPro" id="IPR029063">
    <property type="entry name" value="SAM-dependent_MTases_sf"/>
</dbReference>
<feature type="domain" description="Methyltransferase" evidence="3">
    <location>
        <begin position="102"/>
        <end position="186"/>
    </location>
</feature>
<feature type="binding site" evidence="1">
    <location>
        <position position="24"/>
    </location>
    <ligand>
        <name>Zn(2+)</name>
        <dbReference type="ChEBI" id="CHEBI:29105"/>
    </ligand>
</feature>
<keyword evidence="6" id="KW-1185">Reference proteome</keyword>
<dbReference type="EMBL" id="VMSJ01000003">
    <property type="protein sequence ID" value="TVT27730.1"/>
    <property type="molecule type" value="Genomic_DNA"/>
</dbReference>
<dbReference type="PIRSF" id="PIRSF018249">
    <property type="entry name" value="MyrA_prd"/>
    <property type="match status" value="1"/>
</dbReference>
<dbReference type="Pfam" id="PF13649">
    <property type="entry name" value="Methyltransf_25"/>
    <property type="match status" value="1"/>
</dbReference>
<evidence type="ECO:0000256" key="1">
    <source>
        <dbReference type="PIRSR" id="PIRSR018249-1"/>
    </source>
</evidence>
<gene>
    <name evidence="5" type="ORF">FO441_08465</name>
</gene>
<protein>
    <submittedName>
        <fullName evidence="5">Methyltransferase domain-containing protein</fullName>
    </submittedName>
</protein>
<evidence type="ECO:0000313" key="5">
    <source>
        <dbReference type="EMBL" id="TVT27730.1"/>
    </source>
</evidence>